<dbReference type="EMBL" id="FMIN01000379">
    <property type="protein sequence ID" value="SCL90616.1"/>
    <property type="molecule type" value="Genomic_DNA"/>
</dbReference>
<name>A0A1C6WNV3_PLACE</name>
<evidence type="ECO:0000256" key="1">
    <source>
        <dbReference type="SAM" id="MobiDB-lite"/>
    </source>
</evidence>
<reference evidence="3" key="1">
    <citation type="submission" date="2016-08" db="EMBL/GenBank/DDBJ databases">
        <authorList>
            <consortium name="Pathogen Informatics"/>
        </authorList>
    </citation>
    <scope>NUCLEOTIDE SEQUENCE</scope>
    <source>
        <strain evidence="3">DS</strain>
    </source>
</reference>
<sequence length="248" mass="28742">MNKNIYSLVSIVSCIILIIIIPYSTNNSLFNKPFDVNRNVNGKKEINRRCLSEGMWNSYPRIELPNIIAIEEYQYNNNPNYRKKTRNDDQNRPELPSLYPGPNDSNYVDYYYNTLDNNYPPNYYENNELIKYNEPKFPYNTMASVLNPVIEDTPLNKPENPSFELALRNVGDYVIKEIFSPSFLNNIIPLGGIVVSCYAAAMLATLLRYMISIYYLVRLLKVWYMKACNRTKGTTNKKNPPPSLGITK</sequence>
<organism evidence="3">
    <name type="scientific">Plasmodium chabaudi adami</name>
    <dbReference type="NCBI Taxonomy" id="5826"/>
    <lineage>
        <taxon>Eukaryota</taxon>
        <taxon>Sar</taxon>
        <taxon>Alveolata</taxon>
        <taxon>Apicomplexa</taxon>
        <taxon>Aconoidasida</taxon>
        <taxon>Haemosporida</taxon>
        <taxon>Plasmodiidae</taxon>
        <taxon>Plasmodium</taxon>
        <taxon>Plasmodium (Vinckeia)</taxon>
    </lineage>
</organism>
<keyword evidence="2" id="KW-0812">Transmembrane</keyword>
<proteinExistence type="predicted"/>
<dbReference type="AlphaFoldDB" id="A0A1C6WNV3"/>
<keyword evidence="2" id="KW-1133">Transmembrane helix</keyword>
<evidence type="ECO:0000256" key="2">
    <source>
        <dbReference type="SAM" id="Phobius"/>
    </source>
</evidence>
<keyword evidence="2" id="KW-0472">Membrane</keyword>
<feature type="transmembrane region" description="Helical" evidence="2">
    <location>
        <begin position="5"/>
        <end position="23"/>
    </location>
</feature>
<gene>
    <name evidence="3" type="ORF">PCHDS_000534800</name>
</gene>
<feature type="transmembrane region" description="Helical" evidence="2">
    <location>
        <begin position="190"/>
        <end position="217"/>
    </location>
</feature>
<accession>A0A1C6WNV3</accession>
<protein>
    <submittedName>
        <fullName evidence="3">Uncharacterized protein</fullName>
    </submittedName>
</protein>
<evidence type="ECO:0000313" key="3">
    <source>
        <dbReference type="EMBL" id="SCL90616.1"/>
    </source>
</evidence>
<feature type="region of interest" description="Disordered" evidence="1">
    <location>
        <begin position="79"/>
        <end position="100"/>
    </location>
</feature>
<dbReference type="Proteomes" id="UP000507536">
    <property type="component" value="Unassembled WGS sequence"/>
</dbReference>